<evidence type="ECO:0000313" key="2">
    <source>
        <dbReference type="EMBL" id="RDG32811.1"/>
    </source>
</evidence>
<protein>
    <submittedName>
        <fullName evidence="2">Uncharacterized protein</fullName>
    </submittedName>
</protein>
<sequence>MSSFSDVHLRIGRKPVLGGEKCYVLGKESARPGGANRVRSTGDHPRATTTGHAFAQPLDRPCQLRQEPPCPDRRQRHRTARWGPGSGRHGRLPCWYGIGPSVADRRAFTPMTQGGSLLASNGPITGNRPGGIGRPHRVSRTGATQAVIIAHSRTERGG</sequence>
<organism evidence="2 3">
    <name type="scientific">Streptomyces corynorhini</name>
    <dbReference type="NCBI Taxonomy" id="2282652"/>
    <lineage>
        <taxon>Bacteria</taxon>
        <taxon>Bacillati</taxon>
        <taxon>Actinomycetota</taxon>
        <taxon>Actinomycetes</taxon>
        <taxon>Kitasatosporales</taxon>
        <taxon>Streptomycetaceae</taxon>
        <taxon>Streptomyces</taxon>
    </lineage>
</organism>
<accession>A0A370ATY9</accession>
<reference evidence="2 3" key="1">
    <citation type="submission" date="2018-07" db="EMBL/GenBank/DDBJ databases">
        <title>Streptomyces species from bats.</title>
        <authorList>
            <person name="Dunlap C."/>
        </authorList>
    </citation>
    <scope>NUCLEOTIDE SEQUENCE [LARGE SCALE GENOMIC DNA]</scope>
    <source>
        <strain evidence="2 3">AC230</strain>
    </source>
</reference>
<keyword evidence="3" id="KW-1185">Reference proteome</keyword>
<feature type="region of interest" description="Disordered" evidence="1">
    <location>
        <begin position="114"/>
        <end position="139"/>
    </location>
</feature>
<evidence type="ECO:0000256" key="1">
    <source>
        <dbReference type="SAM" id="MobiDB-lite"/>
    </source>
</evidence>
<dbReference type="EMBL" id="QQNA01000358">
    <property type="protein sequence ID" value="RDG32811.1"/>
    <property type="molecule type" value="Genomic_DNA"/>
</dbReference>
<gene>
    <name evidence="2" type="ORF">DVH02_32090</name>
</gene>
<feature type="compositionally biased region" description="Polar residues" evidence="1">
    <location>
        <begin position="114"/>
        <end position="124"/>
    </location>
</feature>
<dbReference type="OrthoDB" id="4228484at2"/>
<proteinExistence type="predicted"/>
<name>A0A370ATY9_9ACTN</name>
<feature type="region of interest" description="Disordered" evidence="1">
    <location>
        <begin position="27"/>
        <end position="86"/>
    </location>
</feature>
<comment type="caution">
    <text evidence="2">The sequence shown here is derived from an EMBL/GenBank/DDBJ whole genome shotgun (WGS) entry which is preliminary data.</text>
</comment>
<evidence type="ECO:0000313" key="3">
    <source>
        <dbReference type="Proteomes" id="UP000253741"/>
    </source>
</evidence>
<dbReference type="AlphaFoldDB" id="A0A370ATY9"/>
<dbReference type="Proteomes" id="UP000253741">
    <property type="component" value="Unassembled WGS sequence"/>
</dbReference>